<dbReference type="CDD" id="cd05374">
    <property type="entry name" value="17beta-HSD-like_SDR_c"/>
    <property type="match status" value="1"/>
</dbReference>
<dbReference type="EMBL" id="GL871283">
    <property type="protein sequence ID" value="EGC31019.1"/>
    <property type="molecule type" value="Genomic_DNA"/>
</dbReference>
<dbReference type="PANTHER" id="PTHR43976">
    <property type="entry name" value="SHORT CHAIN DEHYDROGENASE"/>
    <property type="match status" value="1"/>
</dbReference>
<accession>F0ZYG8</accession>
<dbReference type="Gene3D" id="3.40.50.720">
    <property type="entry name" value="NAD(P)-binding Rossmann-like Domain"/>
    <property type="match status" value="1"/>
</dbReference>
<dbReference type="PANTHER" id="PTHR43976:SF3">
    <property type="entry name" value="SHORT-CHAIN DEHYDROGENASE_REDUCTASE FAMILY PROTEIN"/>
    <property type="match status" value="1"/>
</dbReference>
<dbReference type="InterPro" id="IPR051911">
    <property type="entry name" value="SDR_oxidoreductase"/>
</dbReference>
<evidence type="ECO:0000313" key="2">
    <source>
        <dbReference type="EMBL" id="EGC31019.1"/>
    </source>
</evidence>
<name>F0ZYG8_DICPU</name>
<dbReference type="InterPro" id="IPR002347">
    <property type="entry name" value="SDR_fam"/>
</dbReference>
<dbReference type="PRINTS" id="PR00081">
    <property type="entry name" value="GDHRDH"/>
</dbReference>
<dbReference type="Pfam" id="PF00106">
    <property type="entry name" value="adh_short"/>
    <property type="match status" value="1"/>
</dbReference>
<dbReference type="OMA" id="VRTTHCL"/>
<dbReference type="OrthoDB" id="13950at2759"/>
<protein>
    <submittedName>
        <fullName evidence="2">Uncharacterized protein</fullName>
    </submittedName>
</protein>
<dbReference type="RefSeq" id="XP_003292457.1">
    <property type="nucleotide sequence ID" value="XM_003292409.1"/>
</dbReference>
<gene>
    <name evidence="2" type="ORF">DICPUDRAFT_92875</name>
</gene>
<dbReference type="PRINTS" id="PR00080">
    <property type="entry name" value="SDRFAMILY"/>
</dbReference>
<dbReference type="AlphaFoldDB" id="F0ZYG8"/>
<keyword evidence="3" id="KW-1185">Reference proteome</keyword>
<proteinExistence type="inferred from homology"/>
<dbReference type="VEuPathDB" id="AmoebaDB:DICPUDRAFT_92875"/>
<dbReference type="STRING" id="5786.F0ZYG8"/>
<dbReference type="SUPFAM" id="SSF51735">
    <property type="entry name" value="NAD(P)-binding Rossmann-fold domains"/>
    <property type="match status" value="1"/>
</dbReference>
<dbReference type="eggNOG" id="KOG1205">
    <property type="taxonomic scope" value="Eukaryota"/>
</dbReference>
<reference evidence="3" key="1">
    <citation type="journal article" date="2011" name="Genome Biol.">
        <title>Comparative genomics of the social amoebae Dictyostelium discoideum and Dictyostelium purpureum.</title>
        <authorList>
            <consortium name="US DOE Joint Genome Institute (JGI-PGF)"/>
            <person name="Sucgang R."/>
            <person name="Kuo A."/>
            <person name="Tian X."/>
            <person name="Salerno W."/>
            <person name="Parikh A."/>
            <person name="Feasley C.L."/>
            <person name="Dalin E."/>
            <person name="Tu H."/>
            <person name="Huang E."/>
            <person name="Barry K."/>
            <person name="Lindquist E."/>
            <person name="Shapiro H."/>
            <person name="Bruce D."/>
            <person name="Schmutz J."/>
            <person name="Salamov A."/>
            <person name="Fey P."/>
            <person name="Gaudet P."/>
            <person name="Anjard C."/>
            <person name="Babu M.M."/>
            <person name="Basu S."/>
            <person name="Bushmanova Y."/>
            <person name="van der Wel H."/>
            <person name="Katoh-Kurasawa M."/>
            <person name="Dinh C."/>
            <person name="Coutinho P.M."/>
            <person name="Saito T."/>
            <person name="Elias M."/>
            <person name="Schaap P."/>
            <person name="Kay R.R."/>
            <person name="Henrissat B."/>
            <person name="Eichinger L."/>
            <person name="Rivero F."/>
            <person name="Putnam N.H."/>
            <person name="West C.M."/>
            <person name="Loomis W.F."/>
            <person name="Chisholm R.L."/>
            <person name="Shaulsky G."/>
            <person name="Strassmann J.E."/>
            <person name="Queller D.C."/>
            <person name="Kuspa A."/>
            <person name="Grigoriev I.V."/>
        </authorList>
    </citation>
    <scope>NUCLEOTIDE SEQUENCE [LARGE SCALE GENOMIC DNA]</scope>
    <source>
        <strain evidence="3">QSDP1</strain>
    </source>
</reference>
<evidence type="ECO:0000313" key="3">
    <source>
        <dbReference type="Proteomes" id="UP000001064"/>
    </source>
</evidence>
<evidence type="ECO:0000256" key="1">
    <source>
        <dbReference type="RuleBase" id="RU000363"/>
    </source>
</evidence>
<sequence>MEPIIEKDINVWYITGCTSGVGLGLVEKLLKNPKNRVTGTSRDLKKIESLAISSNPNFLGIQVDILNEENVKESVERTIKHFGDLTHVVNNAGYGIVGAVEEGSAKEYQDLFETLYFYPLRVIRSVLPHMRSKKNGYIFNISSVAGFNAHGFFGAYSGAKFAMVGTSQSLADDVKPFNIKVACVILGYFKTNFQTNMVTDAGFVKNLIPEYNTKQIWNQFITPMLEKLVPGDVNKFADLIVDHYAVQPQLPYNLFIGPKDGAFDPSYLKIKELEQQLDSQVELNSNVVLN</sequence>
<dbReference type="Proteomes" id="UP000001064">
    <property type="component" value="Unassembled WGS sequence"/>
</dbReference>
<dbReference type="KEGG" id="dpp:DICPUDRAFT_92875"/>
<organism evidence="2 3">
    <name type="scientific">Dictyostelium purpureum</name>
    <name type="common">Slime mold</name>
    <dbReference type="NCBI Taxonomy" id="5786"/>
    <lineage>
        <taxon>Eukaryota</taxon>
        <taxon>Amoebozoa</taxon>
        <taxon>Evosea</taxon>
        <taxon>Eumycetozoa</taxon>
        <taxon>Dictyostelia</taxon>
        <taxon>Dictyosteliales</taxon>
        <taxon>Dictyosteliaceae</taxon>
        <taxon>Dictyostelium</taxon>
    </lineage>
</organism>
<dbReference type="InParanoid" id="F0ZYG8"/>
<comment type="similarity">
    <text evidence="1">Belongs to the short-chain dehydrogenases/reductases (SDR) family.</text>
</comment>
<dbReference type="InterPro" id="IPR036291">
    <property type="entry name" value="NAD(P)-bd_dom_sf"/>
</dbReference>
<dbReference type="GeneID" id="10508257"/>